<name>A0A9W8JED8_9AGAR</name>
<organism evidence="6 7">
    <name type="scientific">Candolleomyces eurysporus</name>
    <dbReference type="NCBI Taxonomy" id="2828524"/>
    <lineage>
        <taxon>Eukaryota</taxon>
        <taxon>Fungi</taxon>
        <taxon>Dikarya</taxon>
        <taxon>Basidiomycota</taxon>
        <taxon>Agaricomycotina</taxon>
        <taxon>Agaricomycetes</taxon>
        <taxon>Agaricomycetidae</taxon>
        <taxon>Agaricales</taxon>
        <taxon>Agaricineae</taxon>
        <taxon>Psathyrellaceae</taxon>
        <taxon>Candolleomyces</taxon>
    </lineage>
</organism>
<evidence type="ECO:0000256" key="2">
    <source>
        <dbReference type="ARBA" id="ARBA00022692"/>
    </source>
</evidence>
<feature type="transmembrane region" description="Helical" evidence="5">
    <location>
        <begin position="167"/>
        <end position="187"/>
    </location>
</feature>
<evidence type="ECO:0008006" key="8">
    <source>
        <dbReference type="Google" id="ProtNLM"/>
    </source>
</evidence>
<feature type="transmembrane region" description="Helical" evidence="5">
    <location>
        <begin position="369"/>
        <end position="390"/>
    </location>
</feature>
<keyword evidence="7" id="KW-1185">Reference proteome</keyword>
<dbReference type="GO" id="GO:0004930">
    <property type="term" value="F:G protein-coupled receptor activity"/>
    <property type="evidence" value="ECO:0007669"/>
    <property type="project" value="TreeGrafter"/>
</dbReference>
<evidence type="ECO:0000313" key="6">
    <source>
        <dbReference type="EMBL" id="KAJ2931304.1"/>
    </source>
</evidence>
<feature type="transmembrane region" description="Helical" evidence="5">
    <location>
        <begin position="329"/>
        <end position="349"/>
    </location>
</feature>
<feature type="transmembrane region" description="Helical" evidence="5">
    <location>
        <begin position="402"/>
        <end position="423"/>
    </location>
</feature>
<feature type="transmembrane region" description="Helical" evidence="5">
    <location>
        <begin position="542"/>
        <end position="562"/>
    </location>
</feature>
<keyword evidence="2 5" id="KW-0812">Transmembrane</keyword>
<comment type="subcellular location">
    <subcellularLocation>
        <location evidence="1">Membrane</location>
        <topology evidence="1">Multi-pass membrane protein</topology>
    </subcellularLocation>
</comment>
<accession>A0A9W8JED8</accession>
<evidence type="ECO:0000256" key="1">
    <source>
        <dbReference type="ARBA" id="ARBA00004141"/>
    </source>
</evidence>
<dbReference type="GO" id="GO:0007189">
    <property type="term" value="P:adenylate cyclase-activating G protein-coupled receptor signaling pathway"/>
    <property type="evidence" value="ECO:0007669"/>
    <property type="project" value="TreeGrafter"/>
</dbReference>
<feature type="non-terminal residue" evidence="6">
    <location>
        <position position="1"/>
    </location>
</feature>
<dbReference type="PANTHER" id="PTHR23112:SF37">
    <property type="entry name" value="G PROTEIN-COUPLED RECEPTOR GPR1"/>
    <property type="match status" value="1"/>
</dbReference>
<dbReference type="EMBL" id="JANBPK010000809">
    <property type="protein sequence ID" value="KAJ2931304.1"/>
    <property type="molecule type" value="Genomic_DNA"/>
</dbReference>
<comment type="caution">
    <text evidence="6">The sequence shown here is derived from an EMBL/GenBank/DDBJ whole genome shotgun (WGS) entry which is preliminary data.</text>
</comment>
<dbReference type="AlphaFoldDB" id="A0A9W8JED8"/>
<reference evidence="6" key="1">
    <citation type="submission" date="2022-06" db="EMBL/GenBank/DDBJ databases">
        <title>Genome Sequence of Candolleomyces eurysporus.</title>
        <authorList>
            <person name="Buettner E."/>
        </authorList>
    </citation>
    <scope>NUCLEOTIDE SEQUENCE</scope>
    <source>
        <strain evidence="6">VTCC 930004</strain>
    </source>
</reference>
<dbReference type="Gene3D" id="1.20.1070.10">
    <property type="entry name" value="Rhodopsin 7-helix transmembrane proteins"/>
    <property type="match status" value="1"/>
</dbReference>
<evidence type="ECO:0000256" key="3">
    <source>
        <dbReference type="ARBA" id="ARBA00022989"/>
    </source>
</evidence>
<proteinExistence type="predicted"/>
<dbReference type="SUPFAM" id="SSF81321">
    <property type="entry name" value="Family A G protein-coupled receptor-like"/>
    <property type="match status" value="1"/>
</dbReference>
<dbReference type="OrthoDB" id="100006at2759"/>
<feature type="transmembrane region" description="Helical" evidence="5">
    <location>
        <begin position="285"/>
        <end position="308"/>
    </location>
</feature>
<protein>
    <recommendedName>
        <fullName evidence="8">Glucose receptor Git3 N-terminal domain-containing protein</fullName>
    </recommendedName>
</protein>
<feature type="transmembrane region" description="Helical" evidence="5">
    <location>
        <begin position="452"/>
        <end position="475"/>
    </location>
</feature>
<feature type="transmembrane region" description="Helical" evidence="5">
    <location>
        <begin position="32"/>
        <end position="59"/>
    </location>
</feature>
<feature type="transmembrane region" description="Helical" evidence="5">
    <location>
        <begin position="512"/>
        <end position="536"/>
    </location>
</feature>
<gene>
    <name evidence="6" type="ORF">H1R20_g5841</name>
</gene>
<evidence type="ECO:0000313" key="7">
    <source>
        <dbReference type="Proteomes" id="UP001140091"/>
    </source>
</evidence>
<feature type="transmembrane region" description="Helical" evidence="5">
    <location>
        <begin position="125"/>
        <end position="147"/>
    </location>
</feature>
<dbReference type="GO" id="GO:0005886">
    <property type="term" value="C:plasma membrane"/>
    <property type="evidence" value="ECO:0007669"/>
    <property type="project" value="TreeGrafter"/>
</dbReference>
<sequence length="684" mass="76725">MRVASLAVALYDYLETLPTAYKFYKEHWEYRRFTISVILFAAIRLVSVSTLTISNVGFFYNKFTIETCSRFYLLPPIFKVLQSMVSQGILGVRYNGSRRFIKEAHGSMATHACRAFNEATHLGAWIFYAVAMIYDVGITVLSIFYLLKYKLVMKNTMMAKVTKMMLYDGLGYLLVLTGVNILNLLLYKESPEIQTAGSSLAYCVSWIMSQRLLIHLYDASRERNEGSYIEAVTISQNVNTARDVSRVVRARFDRKQSIPFDPSRPAFEVEPTNPNHHNVVFPEDLGVQILVVVSLLSFAAVVGLLFAIALSAWNTRHSTDRFLFVRTNAAAYFISLMVCWLIQSIGSIMDSHWLKDNTIIPGSFCTAQGALKHVADVGVAAMAANTFYLLFLELDTKRYTMWIALVVGWLFIGIMVGAGPAYANAKSQKPFYGVNGVWCWISPEHKVQLITMGYLIIFLSAFLSGILYLMTFFRLRGNLVRSGWKLKWRTVNDSADRYFSSDRTKLVAKQMLLYPLAYAILVTPVAITRIIAWSGIKVPFEATVFSASVYLLSGFVNVILFTTTRRILPLSSIRIGNLYLVPSSRPSSDPGEDVEKGTTKMVTFATNSNATLGSAPSRKDSRRPPELVLANVRDSFSSMYSAREGNYTGPPALSSHWSPDTPQLRKSHRVSVYLQSLATAAAKF</sequence>
<evidence type="ECO:0000256" key="4">
    <source>
        <dbReference type="ARBA" id="ARBA00023136"/>
    </source>
</evidence>
<keyword evidence="3 5" id="KW-1133">Transmembrane helix</keyword>
<dbReference type="Proteomes" id="UP001140091">
    <property type="component" value="Unassembled WGS sequence"/>
</dbReference>
<evidence type="ECO:0000256" key="5">
    <source>
        <dbReference type="SAM" id="Phobius"/>
    </source>
</evidence>
<keyword evidence="4 5" id="KW-0472">Membrane</keyword>
<dbReference type="PANTHER" id="PTHR23112">
    <property type="entry name" value="G PROTEIN-COUPLED RECEPTOR 157-RELATED"/>
    <property type="match status" value="1"/>
</dbReference>